<dbReference type="Pfam" id="PF00941">
    <property type="entry name" value="FAD_binding_5"/>
    <property type="match status" value="1"/>
</dbReference>
<comment type="caution">
    <text evidence="5">The sequence shown here is derived from an EMBL/GenBank/DDBJ whole genome shotgun (WGS) entry which is preliminary data.</text>
</comment>
<dbReference type="InterPro" id="IPR016167">
    <property type="entry name" value="FAD-bd_PCMH_sub1"/>
</dbReference>
<dbReference type="Proteomes" id="UP000820669">
    <property type="component" value="Unassembled WGS sequence"/>
</dbReference>
<accession>A0ABX1S9H6</accession>
<gene>
    <name evidence="5" type="ORF">HF526_05685</name>
</gene>
<sequence length="289" mass="29955">MKPFTFHTPSGLSEAVSLLEQHGPDARVIAGGQTLLLAMKERLARPAALVSLAGLPGLRGWRYTDSGALEVGAATTYAALAGATDLAGWHAEIAAVAGDLADRPVRTMGTLGGALCAAEPRFDMLTLVVGLGAELVTVGPGGGRTIPASKFFDSAGGTVLRPDEILTTIRFPRRTAFSAVGFEKFRYRVFDAALVSACCALRLGDDGAVADARVVVGAVHPAPVLVPGVADGPLTDAAVTEIGRRAAAEVLPEELATTPLRRYQRELVGVLVARAIARAHDRAKDQSGS</sequence>
<reference evidence="5 6" key="1">
    <citation type="submission" date="2020-04" db="EMBL/GenBank/DDBJ databases">
        <authorList>
            <person name="Klaysubun C."/>
            <person name="Duangmal K."/>
            <person name="Lipun K."/>
        </authorList>
    </citation>
    <scope>NUCLEOTIDE SEQUENCE [LARGE SCALE GENOMIC DNA]</scope>
    <source>
        <strain evidence="5 6">K10HN5</strain>
    </source>
</reference>
<dbReference type="SMART" id="SM01092">
    <property type="entry name" value="CO_deh_flav_C"/>
    <property type="match status" value="1"/>
</dbReference>
<dbReference type="PANTHER" id="PTHR42659:SF2">
    <property type="entry name" value="XANTHINE DEHYDROGENASE SUBUNIT C-RELATED"/>
    <property type="match status" value="1"/>
</dbReference>
<dbReference type="InterPro" id="IPR036318">
    <property type="entry name" value="FAD-bd_PCMH-like_sf"/>
</dbReference>
<dbReference type="PROSITE" id="PS51387">
    <property type="entry name" value="FAD_PCMH"/>
    <property type="match status" value="1"/>
</dbReference>
<evidence type="ECO:0000313" key="5">
    <source>
        <dbReference type="EMBL" id="NMH96808.1"/>
    </source>
</evidence>
<dbReference type="InterPro" id="IPR002346">
    <property type="entry name" value="Mopterin_DH_FAD-bd"/>
</dbReference>
<keyword evidence="1" id="KW-0285">Flavoprotein</keyword>
<dbReference type="InterPro" id="IPR051312">
    <property type="entry name" value="Diverse_Substr_Oxidored"/>
</dbReference>
<dbReference type="PANTHER" id="PTHR42659">
    <property type="entry name" value="XANTHINE DEHYDROGENASE SUBUNIT C-RELATED"/>
    <property type="match status" value="1"/>
</dbReference>
<feature type="domain" description="FAD-binding PCMH-type" evidence="4">
    <location>
        <begin position="1"/>
        <end position="176"/>
    </location>
</feature>
<organism evidence="5 6">
    <name type="scientific">Pseudonocardia acidicola</name>
    <dbReference type="NCBI Taxonomy" id="2724939"/>
    <lineage>
        <taxon>Bacteria</taxon>
        <taxon>Bacillati</taxon>
        <taxon>Actinomycetota</taxon>
        <taxon>Actinomycetes</taxon>
        <taxon>Pseudonocardiales</taxon>
        <taxon>Pseudonocardiaceae</taxon>
        <taxon>Pseudonocardia</taxon>
    </lineage>
</organism>
<proteinExistence type="predicted"/>
<name>A0ABX1S9H6_9PSEU</name>
<dbReference type="InterPro" id="IPR005107">
    <property type="entry name" value="CO_DH_flav_C"/>
</dbReference>
<dbReference type="InterPro" id="IPR016169">
    <property type="entry name" value="FAD-bd_PCMH_sub2"/>
</dbReference>
<keyword evidence="2" id="KW-0274">FAD</keyword>
<keyword evidence="3" id="KW-0560">Oxidoreductase</keyword>
<dbReference type="SUPFAM" id="SSF55447">
    <property type="entry name" value="CO dehydrogenase flavoprotein C-terminal domain-like"/>
    <property type="match status" value="1"/>
</dbReference>
<dbReference type="SUPFAM" id="SSF56176">
    <property type="entry name" value="FAD-binding/transporter-associated domain-like"/>
    <property type="match status" value="1"/>
</dbReference>
<evidence type="ECO:0000256" key="3">
    <source>
        <dbReference type="ARBA" id="ARBA00023002"/>
    </source>
</evidence>
<dbReference type="Gene3D" id="3.30.43.10">
    <property type="entry name" value="Uridine Diphospho-n-acetylenolpyruvylglucosamine Reductase, domain 2"/>
    <property type="match status" value="1"/>
</dbReference>
<evidence type="ECO:0000256" key="1">
    <source>
        <dbReference type="ARBA" id="ARBA00022630"/>
    </source>
</evidence>
<evidence type="ECO:0000313" key="6">
    <source>
        <dbReference type="Proteomes" id="UP000820669"/>
    </source>
</evidence>
<dbReference type="InterPro" id="IPR016166">
    <property type="entry name" value="FAD-bd_PCMH"/>
</dbReference>
<dbReference type="Gene3D" id="3.30.390.50">
    <property type="entry name" value="CO dehydrogenase flavoprotein, C-terminal domain"/>
    <property type="match status" value="1"/>
</dbReference>
<evidence type="ECO:0000256" key="2">
    <source>
        <dbReference type="ARBA" id="ARBA00022827"/>
    </source>
</evidence>
<dbReference type="InterPro" id="IPR036683">
    <property type="entry name" value="CO_DH_flav_C_dom_sf"/>
</dbReference>
<evidence type="ECO:0000259" key="4">
    <source>
        <dbReference type="PROSITE" id="PS51387"/>
    </source>
</evidence>
<dbReference type="Gene3D" id="3.30.465.10">
    <property type="match status" value="1"/>
</dbReference>
<dbReference type="RefSeq" id="WP_169380201.1">
    <property type="nucleotide sequence ID" value="NZ_JAAXLA010000007.1"/>
</dbReference>
<dbReference type="Pfam" id="PF03450">
    <property type="entry name" value="CO_deh_flav_C"/>
    <property type="match status" value="1"/>
</dbReference>
<dbReference type="EMBL" id="JAAXLA010000007">
    <property type="protein sequence ID" value="NMH96808.1"/>
    <property type="molecule type" value="Genomic_DNA"/>
</dbReference>
<keyword evidence="6" id="KW-1185">Reference proteome</keyword>
<protein>
    <recommendedName>
        <fullName evidence="4">FAD-binding PCMH-type domain-containing protein</fullName>
    </recommendedName>
</protein>